<name>A0A081PCH6_9SPHI</name>
<reference evidence="9 10" key="1">
    <citation type="journal article" date="1992" name="Int. J. Syst. Bacteriol.">
        <title>Sphingobacterium antarcticus sp. nov. a Psychrotrophic Bacterium from the Soils of Schirmacher Oasis, Antarctica.</title>
        <authorList>
            <person name="Shivaji S."/>
            <person name="Ray M.K."/>
            <person name="Rao N.S."/>
            <person name="Saiserr L."/>
            <person name="Jagannadham M.V."/>
            <person name="Kumar G.S."/>
            <person name="Reddy G."/>
            <person name="Bhargava P.M."/>
        </authorList>
    </citation>
    <scope>NUCLEOTIDE SEQUENCE [LARGE SCALE GENOMIC DNA]</scope>
    <source>
        <strain evidence="9 10">4BY</strain>
    </source>
</reference>
<evidence type="ECO:0000259" key="8">
    <source>
        <dbReference type="PROSITE" id="PS50109"/>
    </source>
</evidence>
<dbReference type="SUPFAM" id="SSF47384">
    <property type="entry name" value="Homodimeric domain of signal transducing histidine kinase"/>
    <property type="match status" value="1"/>
</dbReference>
<evidence type="ECO:0000313" key="9">
    <source>
        <dbReference type="EMBL" id="KEQ28399.1"/>
    </source>
</evidence>
<evidence type="ECO:0000256" key="7">
    <source>
        <dbReference type="SAM" id="Phobius"/>
    </source>
</evidence>
<gene>
    <name evidence="9" type="ORF">N180_01845</name>
</gene>
<feature type="transmembrane region" description="Helical" evidence="7">
    <location>
        <begin position="20"/>
        <end position="37"/>
    </location>
</feature>
<organism evidence="9 10">
    <name type="scientific">Pedobacter antarcticus 4BY</name>
    <dbReference type="NCBI Taxonomy" id="1358423"/>
    <lineage>
        <taxon>Bacteria</taxon>
        <taxon>Pseudomonadati</taxon>
        <taxon>Bacteroidota</taxon>
        <taxon>Sphingobacteriia</taxon>
        <taxon>Sphingobacteriales</taxon>
        <taxon>Sphingobacteriaceae</taxon>
        <taxon>Pedobacter</taxon>
    </lineage>
</organism>
<dbReference type="PROSITE" id="PS50109">
    <property type="entry name" value="HIS_KIN"/>
    <property type="match status" value="1"/>
</dbReference>
<dbReference type="Proteomes" id="UP000028007">
    <property type="component" value="Unassembled WGS sequence"/>
</dbReference>
<evidence type="ECO:0000313" key="10">
    <source>
        <dbReference type="Proteomes" id="UP000028007"/>
    </source>
</evidence>
<dbReference type="InterPro" id="IPR003594">
    <property type="entry name" value="HATPase_dom"/>
</dbReference>
<evidence type="ECO:0000256" key="5">
    <source>
        <dbReference type="ARBA" id="ARBA00022777"/>
    </source>
</evidence>
<keyword evidence="5" id="KW-0418">Kinase</keyword>
<evidence type="ECO:0000256" key="6">
    <source>
        <dbReference type="SAM" id="Coils"/>
    </source>
</evidence>
<dbReference type="OrthoDB" id="711632at2"/>
<keyword evidence="3" id="KW-0597">Phosphoprotein</keyword>
<dbReference type="GO" id="GO:0000155">
    <property type="term" value="F:phosphorelay sensor kinase activity"/>
    <property type="evidence" value="ECO:0007669"/>
    <property type="project" value="InterPro"/>
</dbReference>
<dbReference type="Pfam" id="PF00512">
    <property type="entry name" value="HisKA"/>
    <property type="match status" value="1"/>
</dbReference>
<dbReference type="Gene3D" id="1.10.287.130">
    <property type="match status" value="1"/>
</dbReference>
<dbReference type="SMART" id="SM00388">
    <property type="entry name" value="HisKA"/>
    <property type="match status" value="1"/>
</dbReference>
<dbReference type="EMBL" id="JNFF01000116">
    <property type="protein sequence ID" value="KEQ28399.1"/>
    <property type="molecule type" value="Genomic_DNA"/>
</dbReference>
<protein>
    <recommendedName>
        <fullName evidence="2">histidine kinase</fullName>
        <ecNumber evidence="2">2.7.13.3</ecNumber>
    </recommendedName>
</protein>
<evidence type="ECO:0000256" key="1">
    <source>
        <dbReference type="ARBA" id="ARBA00000085"/>
    </source>
</evidence>
<dbReference type="Gene3D" id="3.30.565.10">
    <property type="entry name" value="Histidine kinase-like ATPase, C-terminal domain"/>
    <property type="match status" value="1"/>
</dbReference>
<dbReference type="InterPro" id="IPR004358">
    <property type="entry name" value="Sig_transdc_His_kin-like_C"/>
</dbReference>
<comment type="catalytic activity">
    <reaction evidence="1">
        <text>ATP + protein L-histidine = ADP + protein N-phospho-L-histidine.</text>
        <dbReference type="EC" id="2.7.13.3"/>
    </reaction>
</comment>
<dbReference type="CDD" id="cd16922">
    <property type="entry name" value="HATPase_EvgS-ArcB-TorS-like"/>
    <property type="match status" value="1"/>
</dbReference>
<evidence type="ECO:0000256" key="4">
    <source>
        <dbReference type="ARBA" id="ARBA00022679"/>
    </source>
</evidence>
<evidence type="ECO:0000256" key="3">
    <source>
        <dbReference type="ARBA" id="ARBA00022553"/>
    </source>
</evidence>
<dbReference type="InterPro" id="IPR036097">
    <property type="entry name" value="HisK_dim/P_sf"/>
</dbReference>
<dbReference type="PANTHER" id="PTHR43047">
    <property type="entry name" value="TWO-COMPONENT HISTIDINE PROTEIN KINASE"/>
    <property type="match status" value="1"/>
</dbReference>
<dbReference type="AlphaFoldDB" id="A0A081PCH6"/>
<comment type="caution">
    <text evidence="9">The sequence shown here is derived from an EMBL/GenBank/DDBJ whole genome shotgun (WGS) entry which is preliminary data.</text>
</comment>
<evidence type="ECO:0000256" key="2">
    <source>
        <dbReference type="ARBA" id="ARBA00012438"/>
    </source>
</evidence>
<proteinExistence type="predicted"/>
<dbReference type="InterPro" id="IPR003661">
    <property type="entry name" value="HisK_dim/P_dom"/>
</dbReference>
<dbReference type="EC" id="2.7.13.3" evidence="2"/>
<dbReference type="PRINTS" id="PR00344">
    <property type="entry name" value="BCTRLSENSOR"/>
</dbReference>
<dbReference type="SUPFAM" id="SSF55874">
    <property type="entry name" value="ATPase domain of HSP90 chaperone/DNA topoisomerase II/histidine kinase"/>
    <property type="match status" value="1"/>
</dbReference>
<dbReference type="CDD" id="cd00082">
    <property type="entry name" value="HisKA"/>
    <property type="match status" value="1"/>
</dbReference>
<keyword evidence="10" id="KW-1185">Reference proteome</keyword>
<dbReference type="SMART" id="SM00387">
    <property type="entry name" value="HATPase_c"/>
    <property type="match status" value="1"/>
</dbReference>
<dbReference type="InterPro" id="IPR005467">
    <property type="entry name" value="His_kinase_dom"/>
</dbReference>
<keyword evidence="7" id="KW-0472">Membrane</keyword>
<feature type="coiled-coil region" evidence="6">
    <location>
        <begin position="246"/>
        <end position="306"/>
    </location>
</feature>
<sequence>MKNILTHKPGETSNNLRKVFILFLAFTFLMAAGSLLLRHSIFQKLHILSDKLREHAPGQEISNILLDLNGAESDFQQAILSGENEKLENYKTKVSNIFIQIEAILKKYDLDSGHVLAKSKDRIGESFEQKLELSNQVFGLKHNFDSLLKITTIQKISGSSSNDILGKYQIRRSIKGTVSKADTSVRIINGEPGKKGLFKRLQDAIANKQEGGQSVKVVTVNREKEIRDSISRTLAHKDYSSQGGLLRRLNEENSRLAKSNQQLISTNLSLVIGLHELVQQLKDIHLTEWEQTRAEMLNQYQSATEDMNTFTGVAVLMVLIFIVLLIIYIRKAGEAEDNYLLENERAVALAEQKSEMLAIMSHEIRNPLTAITGIIYLLNRSEMTEDQKKKLNSINLSSNMLMETVNDILDVSKIDNQKAGALHIVSFQPCVEIKETIAAMSFSAERKHIKLQAEFTGDQEITVKGDPFRLKQIMINLLNNAVKYTDQGGVTVKVTIGSHSDTELLTVSIIDTGIGIPKEQQAKLFTRYYQANRSAGKPGTGLGLYICQQLIQIQKGSISVESEAGKGCHFKFEIPYAADKPD</sequence>
<dbReference type="Pfam" id="PF02518">
    <property type="entry name" value="HATPase_c"/>
    <property type="match status" value="1"/>
</dbReference>
<keyword evidence="4" id="KW-0808">Transferase</keyword>
<keyword evidence="7" id="KW-1133">Transmembrane helix</keyword>
<dbReference type="FunFam" id="3.30.565.10:FF:000010">
    <property type="entry name" value="Sensor histidine kinase RcsC"/>
    <property type="match status" value="1"/>
</dbReference>
<dbReference type="eggNOG" id="COG2205">
    <property type="taxonomic scope" value="Bacteria"/>
</dbReference>
<dbReference type="InterPro" id="IPR036890">
    <property type="entry name" value="HATPase_C_sf"/>
</dbReference>
<accession>A0A081PCH6</accession>
<feature type="domain" description="Histidine kinase" evidence="8">
    <location>
        <begin position="359"/>
        <end position="578"/>
    </location>
</feature>
<keyword evidence="7" id="KW-0812">Transmembrane</keyword>
<keyword evidence="6" id="KW-0175">Coiled coil</keyword>
<feature type="transmembrane region" description="Helical" evidence="7">
    <location>
        <begin position="309"/>
        <end position="329"/>
    </location>
</feature>
<dbReference type="RefSeq" id="WP_051760219.1">
    <property type="nucleotide sequence ID" value="NZ_JNFF01000116.1"/>
</dbReference>